<dbReference type="Gene3D" id="2.30.38.10">
    <property type="entry name" value="Luciferase, Domain 3"/>
    <property type="match status" value="2"/>
</dbReference>
<dbReference type="OrthoDB" id="9765680at2"/>
<evidence type="ECO:0000313" key="11">
    <source>
        <dbReference type="Proteomes" id="UP000325218"/>
    </source>
</evidence>
<dbReference type="Gene3D" id="3.30.300.30">
    <property type="match status" value="2"/>
</dbReference>
<dbReference type="FunFam" id="3.40.50.980:FF:000001">
    <property type="entry name" value="Non-ribosomal peptide synthetase"/>
    <property type="match status" value="2"/>
</dbReference>
<dbReference type="GO" id="GO:0044550">
    <property type="term" value="P:secondary metabolite biosynthetic process"/>
    <property type="evidence" value="ECO:0007669"/>
    <property type="project" value="TreeGrafter"/>
</dbReference>
<keyword evidence="6" id="KW-0677">Repeat</keyword>
<dbReference type="Pfam" id="PF13193">
    <property type="entry name" value="AMP-binding_C"/>
    <property type="match status" value="2"/>
</dbReference>
<dbReference type="InterPro" id="IPR010071">
    <property type="entry name" value="AA_adenyl_dom"/>
</dbReference>
<keyword evidence="11" id="KW-1185">Reference proteome</keyword>
<dbReference type="Gene3D" id="3.30.559.30">
    <property type="entry name" value="Nonribosomal peptide synthetase, condensation domain"/>
    <property type="match status" value="3"/>
</dbReference>
<dbReference type="Gene3D" id="3.30.559.10">
    <property type="entry name" value="Chloramphenicol acetyltransferase-like domain"/>
    <property type="match status" value="3"/>
</dbReference>
<dbReference type="InterPro" id="IPR029058">
    <property type="entry name" value="AB_hydrolase_fold"/>
</dbReference>
<dbReference type="GO" id="GO:0005829">
    <property type="term" value="C:cytosol"/>
    <property type="evidence" value="ECO:0007669"/>
    <property type="project" value="TreeGrafter"/>
</dbReference>
<dbReference type="FunFam" id="3.30.559.10:FF:000012">
    <property type="entry name" value="Non-ribosomal peptide synthetase"/>
    <property type="match status" value="1"/>
</dbReference>
<evidence type="ECO:0000256" key="7">
    <source>
        <dbReference type="ARBA" id="ARBA00023194"/>
    </source>
</evidence>
<dbReference type="InterPro" id="IPR000873">
    <property type="entry name" value="AMP-dep_synth/lig_dom"/>
</dbReference>
<sequence length="2591" mass="293556">MSEHEIDKIYPLSPTQEGILFHSLLEPDSEAYFEQVSFTLKGELCPETLKRSFAKLVDRYDALRTVFIFTEVEQPLQIVLNQRDPQIDYMDVTGYPQDERSRRVEAYQDQDRERKFDLETGPLLRMAVFKMDEEVHKVVWRFHHIIMDGWCMGILAQDLFRIYEALAGGLPLQLDPAYPYSDYIMWLSEQDQEEALRYWGGYLGDYELQARVPSVGGEAKDGFDHRRYQFKWDEKTTRRLQRLAVNNQVTLSTVFHAIWGILLHHYNHSEDVVFGSVVSGRPPELPGIESMVGLFINTLPLRVKSGAGTSFRELLRQVHDSILEANRYSYVSLADIQAKTALKHHLINHILVFENYPLETTNGDGEKALSVTDSEMLEHTNYDLDITVFPERELEVLFTYNGLVYEESLLRSLEGHLRRIVETVLENERILVQDIDIITDQEKETILADFNRTDKAFRLDKPAHRLFEENVRRHPDKIALLYREEAITYARLNRNANRLARIFRERGLGHGDFAAVMLERSPLMVESILAIWKLGAAYIPVDVSYPEERKARIVADSEAKIIVTLSDYADEGLCHRYPGRLVEMDLLVRPADQEAESDLDLPVAMTDLAYTLFTSGSTGRPKGVMIEHLGMLNHIWAEADDLGLNDQLIFAQTANHCFDISVWQLFGALILGGTTAIYPDELILEPGSFIHHVIRDRVTLLEVVPSYLGILLDIVEERVIRFEHLRHLMITGEAATPALVARWFELCPDVRMVNAYGPAEASDDICQYVMDRTPENRGYIPVGKPLPNIRIYIVNSRMRLCPVGIVGEICVAGIAVGRGYLNDSERTGQVFMEDPFGPESGVRLYKTGDLGRWLPDGNLEFVGRKDHQVKVRGFRIELGEIEHRLSEHEQIREAAVLVKESGEGEKYLCAYYTANHALPVSGLKDYLHGCLPEYMVPAVFVQLEEMPHNANGKINRSQLPDPVDLRSDEGFVPARNGTEETLVSIWSEVLDAGRVGTHDNFFELGGHSLKATVIVSRIHGELGVDVKVKDVFRFPTVALLAERIGELNDGRSPTSSIFPVPASIHYPVSPAQRRMYVLNTLEESGSTAYNMPFAYRVAGEVNTAHLQRIVDQMVERHEVFRTSFHVVDGELVQKVHPRAHCRVETVEMLGAAREEVQRQISSFILPFDLEEAPLLRIRLLQTGQEENVLFIDMHHIISDGLSGDLMLRELEQLYRGDRLPPLEIQYKDYAAWLNGRLSGEEMKAHEAYWLEHFSGELPVLNLPLDYRRPAMQSFNGETLPFSLQSELSGALRELSRDTGSTLFAVMLSAYYVLLSKYTEQEDIVVGSPVAGRQHRDVQDMLGMFINTVALRGFPERQKTFRQIVQEVRDHTLSAIDHQDLPFERLVELLNVDRDTSRNPLFDTMFNLTDREKPQVQLGELLLTPYELKHEISKFDLMLDVYADEAEIHFDLQYNTDLFKKPTAAQIGRHYVELLQNLVVHPDRPLAAAEWLSENEREKLIELGRGKAADYDFSLTLPRRFERFVLEQPEETAVKCGGNVWTYAELNAQANRIGRYLQRRLGEMPADTVAAVMLERSPDFIQSVLGIWKAGGAYVPIDIEYGVKRKARILEDSGAQILITHSEFLQDGLEALYEGDILCLDQVMDELMREIPENLEHTHDPDSLAYILFTSGSTGKPKGVMIEHKGLLNHVLAEADELGLDRRLVFAQNANICFDISVWQCFGALALGGTTAIYPQESVLEVERFIEGIIADRVALLEVVPSYLAVMLDVLEQTGAKLQALRYLMITGEAIKPDLARRWLALYPGIPVVNAYGPAEAADDISQHVIRELPEGVDNVPIGKPLANLNLYVVDEQMNLCPAGVYGEICVSGAGVGRGYIHDPERTGQSFMEDPFRRGTGESLRLYKTGDLGRWLPDGNLEFAGRKDFQVKIRGFRIELEEIEVCIQQSPFIRQTVVLAREDETGSKYLCAYLVPDPSMLGHEEDCIHKLKEELAAALPGYMIPAYFITLERMPLLASGKVDRAALPAPERDNASADDYAAPRDEVERMLASVWEEVLGVRQVGIDHNFFELGGDSIRAIQISSKLSSQGYTLKMKDLFQNPVIRKLSKYVEADHREIDQGPVEGFVELTPIQRWFFASGFTPANHWNQAVVLFKEDGFDPEILAEAFRGLVRHHDALRMVYRPDGGGWKQYNEEAAGEDPRSWFDLFVAAVPEGEEGRLEISRQLDRLHGSIDLERGPLVKVGLFKTGLGDHLAVIVHHLVIDGISWRILFEDLTLAYHQALCGEPVALPAKTDSYQTWAKRLKEYANSEAMLQERQYWKRIESANIKALPKSSPYTGQAARVADNMIYSFRLSQSETEELLGKVHKVYNTEINDLLLAALGRAVSLWTGEEDVLICLEGHGREEILKNVNISRTVGWFTSVYPVVLNVPSSADVSYHIKSVKEEIRRIPNKGVGHGILKYLAGSQDLGDLQFRLEPEIKFNYLGQFDNDVNTDLFRASDLSYGQTVSPEAEREIALNITGLVEDGRLILSIEYNLTEYAEADIRVFGELFKTQLTEIIKHCMEKESRELTPSDVGGSDLSIEELEAIMDFYKQ</sequence>
<dbReference type="InterPro" id="IPR001242">
    <property type="entry name" value="Condensation_dom"/>
</dbReference>
<accession>A0A5D0D0G4</accession>
<evidence type="ECO:0000256" key="4">
    <source>
        <dbReference type="ARBA" id="ARBA00022553"/>
    </source>
</evidence>
<dbReference type="Pfam" id="PF00550">
    <property type="entry name" value="PP-binding"/>
    <property type="match status" value="2"/>
</dbReference>
<keyword evidence="8" id="KW-0511">Multifunctional enzyme</keyword>
<dbReference type="Pfam" id="PF00668">
    <property type="entry name" value="Condensation"/>
    <property type="match status" value="3"/>
</dbReference>
<dbReference type="InterPro" id="IPR020806">
    <property type="entry name" value="PKS_PP-bd"/>
</dbReference>
<comment type="cofactor">
    <cofactor evidence="1">
        <name>pantetheine 4'-phosphate</name>
        <dbReference type="ChEBI" id="CHEBI:47942"/>
    </cofactor>
</comment>
<dbReference type="GO" id="GO:0031177">
    <property type="term" value="F:phosphopantetheine binding"/>
    <property type="evidence" value="ECO:0007669"/>
    <property type="project" value="InterPro"/>
</dbReference>
<dbReference type="CDD" id="cd19543">
    <property type="entry name" value="DCL_NRPS"/>
    <property type="match status" value="1"/>
</dbReference>
<dbReference type="GO" id="GO:0008610">
    <property type="term" value="P:lipid biosynthetic process"/>
    <property type="evidence" value="ECO:0007669"/>
    <property type="project" value="UniProtKB-ARBA"/>
</dbReference>
<dbReference type="NCBIfam" id="TIGR01720">
    <property type="entry name" value="NRPS-para261"/>
    <property type="match status" value="1"/>
</dbReference>
<dbReference type="SUPFAM" id="SSF56801">
    <property type="entry name" value="Acetyl-CoA synthetase-like"/>
    <property type="match status" value="2"/>
</dbReference>
<evidence type="ECO:0000256" key="3">
    <source>
        <dbReference type="ARBA" id="ARBA00022450"/>
    </source>
</evidence>
<dbReference type="SUPFAM" id="SSF47336">
    <property type="entry name" value="ACP-like"/>
    <property type="match status" value="2"/>
</dbReference>
<dbReference type="CDD" id="cd19531">
    <property type="entry name" value="LCL_NRPS-like"/>
    <property type="match status" value="1"/>
</dbReference>
<feature type="domain" description="Carrier" evidence="9">
    <location>
        <begin position="2037"/>
        <end position="2111"/>
    </location>
</feature>
<dbReference type="Gene3D" id="1.10.1200.10">
    <property type="entry name" value="ACP-like"/>
    <property type="match status" value="1"/>
</dbReference>
<dbReference type="NCBIfam" id="TIGR01733">
    <property type="entry name" value="AA-adenyl-dom"/>
    <property type="match status" value="2"/>
</dbReference>
<dbReference type="InterPro" id="IPR009081">
    <property type="entry name" value="PP-bd_ACP"/>
</dbReference>
<evidence type="ECO:0000256" key="8">
    <source>
        <dbReference type="ARBA" id="ARBA00023268"/>
    </source>
</evidence>
<dbReference type="PANTHER" id="PTHR45527">
    <property type="entry name" value="NONRIBOSOMAL PEPTIDE SYNTHETASE"/>
    <property type="match status" value="1"/>
</dbReference>
<name>A0A5D0D0G4_9BACL</name>
<dbReference type="InterPro" id="IPR023213">
    <property type="entry name" value="CAT-like_dom_sf"/>
</dbReference>
<evidence type="ECO:0000313" key="10">
    <source>
        <dbReference type="EMBL" id="TYA15443.1"/>
    </source>
</evidence>
<gene>
    <name evidence="10" type="ORF">FRY98_07415</name>
</gene>
<dbReference type="GO" id="GO:0017000">
    <property type="term" value="P:antibiotic biosynthetic process"/>
    <property type="evidence" value="ECO:0007669"/>
    <property type="project" value="UniProtKB-KW"/>
</dbReference>
<dbReference type="RefSeq" id="WP_148451034.1">
    <property type="nucleotide sequence ID" value="NZ_VSDO01000001.1"/>
</dbReference>
<dbReference type="CDD" id="cd19534">
    <property type="entry name" value="E_NRPS"/>
    <property type="match status" value="1"/>
</dbReference>
<keyword evidence="5" id="KW-0436">Ligase</keyword>
<proteinExistence type="inferred from homology"/>
<evidence type="ECO:0000256" key="1">
    <source>
        <dbReference type="ARBA" id="ARBA00001957"/>
    </source>
</evidence>
<dbReference type="InterPro" id="IPR036736">
    <property type="entry name" value="ACP-like_sf"/>
</dbReference>
<dbReference type="CDD" id="cd05930">
    <property type="entry name" value="A_NRPS"/>
    <property type="match status" value="2"/>
</dbReference>
<dbReference type="InterPro" id="IPR006162">
    <property type="entry name" value="Ppantetheine_attach_site"/>
</dbReference>
<dbReference type="Pfam" id="PF00501">
    <property type="entry name" value="AMP-binding"/>
    <property type="match status" value="2"/>
</dbReference>
<protein>
    <submittedName>
        <fullName evidence="10">Amino acid adenylation domain-containing protein</fullName>
    </submittedName>
</protein>
<evidence type="ECO:0000256" key="2">
    <source>
        <dbReference type="ARBA" id="ARBA00006432"/>
    </source>
</evidence>
<comment type="caution">
    <text evidence="10">The sequence shown here is derived from an EMBL/GenBank/DDBJ whole genome shotgun (WGS) entry which is preliminary data.</text>
</comment>
<dbReference type="GO" id="GO:0043041">
    <property type="term" value="P:amino acid activation for nonribosomal peptide biosynthetic process"/>
    <property type="evidence" value="ECO:0007669"/>
    <property type="project" value="TreeGrafter"/>
</dbReference>
<evidence type="ECO:0000259" key="9">
    <source>
        <dbReference type="PROSITE" id="PS50075"/>
    </source>
</evidence>
<dbReference type="InterPro" id="IPR020845">
    <property type="entry name" value="AMP-binding_CS"/>
</dbReference>
<dbReference type="FunFam" id="1.10.1200.10:FF:000005">
    <property type="entry name" value="Nonribosomal peptide synthetase 1"/>
    <property type="match status" value="2"/>
</dbReference>
<dbReference type="Proteomes" id="UP000325218">
    <property type="component" value="Unassembled WGS sequence"/>
</dbReference>
<dbReference type="NCBIfam" id="NF003417">
    <property type="entry name" value="PRK04813.1"/>
    <property type="match status" value="2"/>
</dbReference>
<reference evidence="10 11" key="1">
    <citation type="submission" date="2019-08" db="EMBL/GenBank/DDBJ databases">
        <title>Genome sequencing of Paenibacillus faecis DSM 23593(T).</title>
        <authorList>
            <person name="Kook J.-K."/>
            <person name="Park S.-N."/>
            <person name="Lim Y.K."/>
        </authorList>
    </citation>
    <scope>NUCLEOTIDE SEQUENCE [LARGE SCALE GENOMIC DNA]</scope>
    <source>
        <strain evidence="10 11">DSM 23593</strain>
    </source>
</reference>
<dbReference type="GO" id="GO:0016874">
    <property type="term" value="F:ligase activity"/>
    <property type="evidence" value="ECO:0007669"/>
    <property type="project" value="UniProtKB-KW"/>
</dbReference>
<evidence type="ECO:0000256" key="5">
    <source>
        <dbReference type="ARBA" id="ARBA00022598"/>
    </source>
</evidence>
<dbReference type="PROSITE" id="PS00455">
    <property type="entry name" value="AMP_BINDING"/>
    <property type="match status" value="1"/>
</dbReference>
<keyword evidence="3" id="KW-0596">Phosphopantetheine</keyword>
<dbReference type="PROSITE" id="PS50075">
    <property type="entry name" value="CARRIER"/>
    <property type="match status" value="2"/>
</dbReference>
<dbReference type="SUPFAM" id="SSF52777">
    <property type="entry name" value="CoA-dependent acyltransferases"/>
    <property type="match status" value="6"/>
</dbReference>
<dbReference type="EMBL" id="VSDO01000001">
    <property type="protein sequence ID" value="TYA15443.1"/>
    <property type="molecule type" value="Genomic_DNA"/>
</dbReference>
<dbReference type="SMART" id="SM00823">
    <property type="entry name" value="PKS_PP"/>
    <property type="match status" value="2"/>
</dbReference>
<keyword evidence="4" id="KW-0597">Phosphoprotein</keyword>
<feature type="domain" description="Carrier" evidence="9">
    <location>
        <begin position="973"/>
        <end position="1048"/>
    </location>
</feature>
<organism evidence="10 11">
    <name type="scientific">Paenibacillus faecis</name>
    <dbReference type="NCBI Taxonomy" id="862114"/>
    <lineage>
        <taxon>Bacteria</taxon>
        <taxon>Bacillati</taxon>
        <taxon>Bacillota</taxon>
        <taxon>Bacilli</taxon>
        <taxon>Bacillales</taxon>
        <taxon>Paenibacillaceae</taxon>
        <taxon>Paenibacillus</taxon>
    </lineage>
</organism>
<evidence type="ECO:0000256" key="6">
    <source>
        <dbReference type="ARBA" id="ARBA00022737"/>
    </source>
</evidence>
<dbReference type="FunFam" id="3.30.300.30:FF:000010">
    <property type="entry name" value="Enterobactin synthetase component F"/>
    <property type="match status" value="2"/>
</dbReference>
<dbReference type="Gene3D" id="3.40.50.980">
    <property type="match status" value="4"/>
</dbReference>
<dbReference type="PANTHER" id="PTHR45527:SF1">
    <property type="entry name" value="FATTY ACID SYNTHASE"/>
    <property type="match status" value="1"/>
</dbReference>
<dbReference type="InterPro" id="IPR025110">
    <property type="entry name" value="AMP-bd_C"/>
</dbReference>
<dbReference type="InterPro" id="IPR045851">
    <property type="entry name" value="AMP-bd_C_sf"/>
</dbReference>
<keyword evidence="7" id="KW-0045">Antibiotic biosynthesis</keyword>
<dbReference type="Gene3D" id="3.40.50.1820">
    <property type="entry name" value="alpha/beta hydrolase"/>
    <property type="match status" value="1"/>
</dbReference>
<dbReference type="InterPro" id="IPR010060">
    <property type="entry name" value="NRPS_synth"/>
</dbReference>
<comment type="similarity">
    <text evidence="2">Belongs to the ATP-dependent AMP-binding enzyme family.</text>
</comment>
<dbReference type="PROSITE" id="PS00012">
    <property type="entry name" value="PHOSPHOPANTETHEINE"/>
    <property type="match status" value="1"/>
</dbReference>